<feature type="region of interest" description="Disordered" evidence="2">
    <location>
        <begin position="102"/>
        <end position="195"/>
    </location>
</feature>
<dbReference type="SUPFAM" id="SSF54236">
    <property type="entry name" value="Ubiquitin-like"/>
    <property type="match status" value="1"/>
</dbReference>
<name>A0A8E2JHH8_9PEZI</name>
<reference evidence="5 6" key="1">
    <citation type="journal article" date="2016" name="Nat. Commun.">
        <title>Ectomycorrhizal ecology is imprinted in the genome of the dominant symbiotic fungus Cenococcum geophilum.</title>
        <authorList>
            <consortium name="DOE Joint Genome Institute"/>
            <person name="Peter M."/>
            <person name="Kohler A."/>
            <person name="Ohm R.A."/>
            <person name="Kuo A."/>
            <person name="Krutzmann J."/>
            <person name="Morin E."/>
            <person name="Arend M."/>
            <person name="Barry K.W."/>
            <person name="Binder M."/>
            <person name="Choi C."/>
            <person name="Clum A."/>
            <person name="Copeland A."/>
            <person name="Grisel N."/>
            <person name="Haridas S."/>
            <person name="Kipfer T."/>
            <person name="LaButti K."/>
            <person name="Lindquist E."/>
            <person name="Lipzen A."/>
            <person name="Maire R."/>
            <person name="Meier B."/>
            <person name="Mihaltcheva S."/>
            <person name="Molinier V."/>
            <person name="Murat C."/>
            <person name="Poggeler S."/>
            <person name="Quandt C.A."/>
            <person name="Sperisen C."/>
            <person name="Tritt A."/>
            <person name="Tisserant E."/>
            <person name="Crous P.W."/>
            <person name="Henrissat B."/>
            <person name="Nehls U."/>
            <person name="Egli S."/>
            <person name="Spatafora J.W."/>
            <person name="Grigoriev I.V."/>
            <person name="Martin F.M."/>
        </authorList>
    </citation>
    <scope>NUCLEOTIDE SEQUENCE [LARGE SCALE GENOMIC DNA]</scope>
    <source>
        <strain evidence="5 6">CBS 459.81</strain>
    </source>
</reference>
<dbReference type="GO" id="GO:0043161">
    <property type="term" value="P:proteasome-mediated ubiquitin-dependent protein catabolic process"/>
    <property type="evidence" value="ECO:0007669"/>
    <property type="project" value="TreeGrafter"/>
</dbReference>
<dbReference type="InterPro" id="IPR009060">
    <property type="entry name" value="UBA-like_sf"/>
</dbReference>
<dbReference type="InterPro" id="IPR029071">
    <property type="entry name" value="Ubiquitin-like_domsf"/>
</dbReference>
<feature type="region of interest" description="Disordered" evidence="2">
    <location>
        <begin position="333"/>
        <end position="389"/>
    </location>
</feature>
<dbReference type="PROSITE" id="PS51399">
    <property type="entry name" value="SEP"/>
    <property type="match status" value="1"/>
</dbReference>
<dbReference type="CDD" id="cd01770">
    <property type="entry name" value="UBX_UBXN2"/>
    <property type="match status" value="1"/>
</dbReference>
<dbReference type="GO" id="GO:0007030">
    <property type="term" value="P:Golgi organization"/>
    <property type="evidence" value="ECO:0007669"/>
    <property type="project" value="TreeGrafter"/>
</dbReference>
<organism evidence="5 6">
    <name type="scientific">Lepidopterella palustris CBS 459.81</name>
    <dbReference type="NCBI Taxonomy" id="1314670"/>
    <lineage>
        <taxon>Eukaryota</taxon>
        <taxon>Fungi</taxon>
        <taxon>Dikarya</taxon>
        <taxon>Ascomycota</taxon>
        <taxon>Pezizomycotina</taxon>
        <taxon>Dothideomycetes</taxon>
        <taxon>Pleosporomycetidae</taxon>
        <taxon>Mytilinidiales</taxon>
        <taxon>Argynnaceae</taxon>
        <taxon>Lepidopterella</taxon>
    </lineage>
</organism>
<evidence type="ECO:0000313" key="6">
    <source>
        <dbReference type="Proteomes" id="UP000250266"/>
    </source>
</evidence>
<gene>
    <name evidence="5" type="ORF">K432DRAFT_380659</name>
</gene>
<evidence type="ECO:0000313" key="5">
    <source>
        <dbReference type="EMBL" id="OCK82189.1"/>
    </source>
</evidence>
<dbReference type="Pfam" id="PF00789">
    <property type="entry name" value="UBX"/>
    <property type="match status" value="1"/>
</dbReference>
<dbReference type="Proteomes" id="UP000250266">
    <property type="component" value="Unassembled WGS sequence"/>
</dbReference>
<dbReference type="SMART" id="SM00166">
    <property type="entry name" value="UBX"/>
    <property type="match status" value="1"/>
</dbReference>
<accession>A0A8E2JHH8</accession>
<feature type="compositionally biased region" description="Acidic residues" evidence="2">
    <location>
        <begin position="181"/>
        <end position="192"/>
    </location>
</feature>
<dbReference type="FunFam" id="3.30.420.210:FF:000002">
    <property type="entry name" value="UBX domain-containing protein 1"/>
    <property type="match status" value="1"/>
</dbReference>
<feature type="compositionally biased region" description="Low complexity" evidence="2">
    <location>
        <begin position="137"/>
        <end position="154"/>
    </location>
</feature>
<dbReference type="GO" id="GO:0000045">
    <property type="term" value="P:autophagosome assembly"/>
    <property type="evidence" value="ECO:0007669"/>
    <property type="project" value="TreeGrafter"/>
</dbReference>
<protein>
    <submittedName>
        <fullName evidence="5">SEP-domain-containing protein</fullName>
    </submittedName>
</protein>
<dbReference type="GO" id="GO:0061025">
    <property type="term" value="P:membrane fusion"/>
    <property type="evidence" value="ECO:0007669"/>
    <property type="project" value="TreeGrafter"/>
</dbReference>
<feature type="compositionally biased region" description="Low complexity" evidence="2">
    <location>
        <begin position="371"/>
        <end position="388"/>
    </location>
</feature>
<dbReference type="InterPro" id="IPR036241">
    <property type="entry name" value="NSFL1C_SEP_dom_sf"/>
</dbReference>
<dbReference type="InterPro" id="IPR012989">
    <property type="entry name" value="SEP_domain"/>
</dbReference>
<keyword evidence="6" id="KW-1185">Reference proteome</keyword>
<dbReference type="GO" id="GO:0043130">
    <property type="term" value="F:ubiquitin binding"/>
    <property type="evidence" value="ECO:0007669"/>
    <property type="project" value="TreeGrafter"/>
</dbReference>
<dbReference type="EMBL" id="KV744896">
    <property type="protein sequence ID" value="OCK82189.1"/>
    <property type="molecule type" value="Genomic_DNA"/>
</dbReference>
<dbReference type="SMART" id="SM00553">
    <property type="entry name" value="SEP"/>
    <property type="match status" value="1"/>
</dbReference>
<dbReference type="FunFam" id="3.10.20.90:FF:000179">
    <property type="entry name" value="Plant UBX domain-containing protein 4"/>
    <property type="match status" value="1"/>
</dbReference>
<evidence type="ECO:0000256" key="2">
    <source>
        <dbReference type="SAM" id="MobiDB-lite"/>
    </source>
</evidence>
<dbReference type="GO" id="GO:0031468">
    <property type="term" value="P:nuclear membrane reassembly"/>
    <property type="evidence" value="ECO:0007669"/>
    <property type="project" value="TreeGrafter"/>
</dbReference>
<dbReference type="GO" id="GO:0005634">
    <property type="term" value="C:nucleus"/>
    <property type="evidence" value="ECO:0007669"/>
    <property type="project" value="TreeGrafter"/>
</dbReference>
<dbReference type="SUPFAM" id="SSF46934">
    <property type="entry name" value="UBA-like"/>
    <property type="match status" value="1"/>
</dbReference>
<dbReference type="PANTHER" id="PTHR23333">
    <property type="entry name" value="UBX DOMAIN CONTAINING PROTEIN"/>
    <property type="match status" value="1"/>
</dbReference>
<feature type="compositionally biased region" description="Gly residues" evidence="2">
    <location>
        <begin position="126"/>
        <end position="136"/>
    </location>
</feature>
<dbReference type="AlphaFoldDB" id="A0A8E2JHH8"/>
<feature type="domain" description="SEP" evidence="4">
    <location>
        <begin position="273"/>
        <end position="338"/>
    </location>
</feature>
<keyword evidence="1" id="KW-0833">Ubl conjugation pathway</keyword>
<dbReference type="CDD" id="cd14348">
    <property type="entry name" value="UBA_p47"/>
    <property type="match status" value="1"/>
</dbReference>
<proteinExistence type="predicted"/>
<evidence type="ECO:0000259" key="4">
    <source>
        <dbReference type="PROSITE" id="PS51399"/>
    </source>
</evidence>
<evidence type="ECO:0000259" key="3">
    <source>
        <dbReference type="PROSITE" id="PS50033"/>
    </source>
</evidence>
<dbReference type="Gene3D" id="3.10.20.90">
    <property type="entry name" value="Phosphatidylinositol 3-kinase Catalytic Subunit, Chain A, domain 1"/>
    <property type="match status" value="1"/>
</dbReference>
<dbReference type="PANTHER" id="PTHR23333:SF20">
    <property type="entry name" value="NSFL1 COFACTOR P47"/>
    <property type="match status" value="1"/>
</dbReference>
<dbReference type="PROSITE" id="PS50033">
    <property type="entry name" value="UBX"/>
    <property type="match status" value="1"/>
</dbReference>
<feature type="domain" description="UBX" evidence="3">
    <location>
        <begin position="393"/>
        <end position="451"/>
    </location>
</feature>
<dbReference type="GO" id="GO:0005829">
    <property type="term" value="C:cytosol"/>
    <property type="evidence" value="ECO:0007669"/>
    <property type="project" value="TreeGrafter"/>
</dbReference>
<dbReference type="Pfam" id="PF14555">
    <property type="entry name" value="UBA_4"/>
    <property type="match status" value="1"/>
</dbReference>
<dbReference type="Pfam" id="PF08059">
    <property type="entry name" value="SEP"/>
    <property type="match status" value="1"/>
</dbReference>
<dbReference type="Gene3D" id="1.10.8.10">
    <property type="entry name" value="DNA helicase RuvA subunit, C-terminal domain"/>
    <property type="match status" value="1"/>
</dbReference>
<dbReference type="Gene3D" id="3.30.420.210">
    <property type="entry name" value="SEP domain"/>
    <property type="match status" value="1"/>
</dbReference>
<evidence type="ECO:0000256" key="1">
    <source>
        <dbReference type="ARBA" id="ARBA00022786"/>
    </source>
</evidence>
<dbReference type="OrthoDB" id="25887at2759"/>
<sequence length="474" mass="50133">MGACLLRAWLAFEPPTAAKASTLKLSNPTIEAPQLLRVFIPLRLSTKLKGMDTPSDSERDAMISEFCNFAGTSASEAETYLTASNWDLGAAGTQFWADVDGAALDDDPMDASKSTPEPPTAAPTHPGGGRTLGGGPVPAESSPSSAPAASSSRQPARRSGLRTLKDLQNQPAGHSHGPDSDHDDDDEEDGEQQDFFAGGEKSGLAVQNPNAGNPRDQINNILKRARGNVPRPGGDDERPSTFFRGTGMTLGGDDAPSRAIPDPEAEVAPPAPRAHRELHLWRDGFSVDDGPLFRYDDPANARTLDMINSGHAPLAILNVDPGQEVDVAVHPHKEEDYKKPKKKYVPFSGSGQRLGSPTPGVTTMPPPPPAAASSATPATSSTAPAAPSVEVDNSVPTITLQIRLGDGTRLQSRFNITHTIGDVYGFVNAASPTSVQRPYALMTTFPSKELTDQAAVLGNMAEFKRGGVVVQKWK</sequence>
<dbReference type="SUPFAM" id="SSF102848">
    <property type="entry name" value="NSFL1 (p97 ATPase) cofactor p47, SEP domain"/>
    <property type="match status" value="1"/>
</dbReference>
<dbReference type="InterPro" id="IPR001012">
    <property type="entry name" value="UBX_dom"/>
</dbReference>